<dbReference type="EMBL" id="JANEYT010000013">
    <property type="protein sequence ID" value="MCQ1058021.1"/>
    <property type="molecule type" value="Genomic_DNA"/>
</dbReference>
<evidence type="ECO:0000256" key="5">
    <source>
        <dbReference type="SAM" id="Phobius"/>
    </source>
</evidence>
<dbReference type="Proteomes" id="UP001524460">
    <property type="component" value="Unassembled WGS sequence"/>
</dbReference>
<evidence type="ECO:0000256" key="3">
    <source>
        <dbReference type="ARBA" id="ARBA00022989"/>
    </source>
</evidence>
<keyword evidence="3 5" id="KW-1133">Transmembrane helix</keyword>
<keyword evidence="2 5" id="KW-0812">Transmembrane</keyword>
<proteinExistence type="predicted"/>
<evidence type="ECO:0000256" key="2">
    <source>
        <dbReference type="ARBA" id="ARBA00022692"/>
    </source>
</evidence>
<evidence type="ECO:0000259" key="6">
    <source>
        <dbReference type="Pfam" id="PF01794"/>
    </source>
</evidence>
<feature type="transmembrane region" description="Helical" evidence="5">
    <location>
        <begin position="38"/>
        <end position="63"/>
    </location>
</feature>
<evidence type="ECO:0000313" key="8">
    <source>
        <dbReference type="Proteomes" id="UP001524460"/>
    </source>
</evidence>
<feature type="domain" description="Ferric oxidoreductase" evidence="6">
    <location>
        <begin position="43"/>
        <end position="94"/>
    </location>
</feature>
<evidence type="ECO:0000256" key="1">
    <source>
        <dbReference type="ARBA" id="ARBA00004141"/>
    </source>
</evidence>
<dbReference type="InterPro" id="IPR013130">
    <property type="entry name" value="Fe3_Rdtase_TM_dom"/>
</dbReference>
<keyword evidence="8" id="KW-1185">Reference proteome</keyword>
<dbReference type="RefSeq" id="WP_255041763.1">
    <property type="nucleotide sequence ID" value="NZ_JANEYT010000013.1"/>
</dbReference>
<accession>A0ABT1MZV7</accession>
<organism evidence="7 8">
    <name type="scientific">Photobacterium pectinilyticum</name>
    <dbReference type="NCBI Taxonomy" id="2906793"/>
    <lineage>
        <taxon>Bacteria</taxon>
        <taxon>Pseudomonadati</taxon>
        <taxon>Pseudomonadota</taxon>
        <taxon>Gammaproteobacteria</taxon>
        <taxon>Vibrionales</taxon>
        <taxon>Vibrionaceae</taxon>
        <taxon>Photobacterium</taxon>
    </lineage>
</organism>
<evidence type="ECO:0000256" key="4">
    <source>
        <dbReference type="ARBA" id="ARBA00023136"/>
    </source>
</evidence>
<evidence type="ECO:0000313" key="7">
    <source>
        <dbReference type="EMBL" id="MCQ1058021.1"/>
    </source>
</evidence>
<sequence length="94" mass="10648">MKKLYLTAAGLVALCALIWLQAEPNLFGNSTLMQWRSSLIQITGITSILLLTMVMVLALRLPFIERLTSGLDKSYRLHKWLAIYGVIFGTVHWL</sequence>
<dbReference type="Pfam" id="PF01794">
    <property type="entry name" value="Ferric_reduct"/>
    <property type="match status" value="1"/>
</dbReference>
<reference evidence="7 8" key="1">
    <citation type="submission" date="2022-07" db="EMBL/GenBank/DDBJ databases">
        <title>Photobacterium pectinilyticum sp. nov., a marine bacterium isolated from surface seawater of Qingdao offshore.</title>
        <authorList>
            <person name="Wang X."/>
        </authorList>
    </citation>
    <scope>NUCLEOTIDE SEQUENCE [LARGE SCALE GENOMIC DNA]</scope>
    <source>
        <strain evidence="7 8">ZSDE20</strain>
    </source>
</reference>
<comment type="subcellular location">
    <subcellularLocation>
        <location evidence="1">Membrane</location>
        <topology evidence="1">Multi-pass membrane protein</topology>
    </subcellularLocation>
</comment>
<gene>
    <name evidence="7" type="ORF">NHN17_08120</name>
</gene>
<protein>
    <submittedName>
        <fullName evidence="7">Ferric reductase-like transmembrane domain-containing protein</fullName>
    </submittedName>
</protein>
<comment type="caution">
    <text evidence="7">The sequence shown here is derived from an EMBL/GenBank/DDBJ whole genome shotgun (WGS) entry which is preliminary data.</text>
</comment>
<name>A0ABT1MZV7_9GAMM</name>
<keyword evidence="4 5" id="KW-0472">Membrane</keyword>